<sequence length="83" mass="9452">MRRWFFDHHRLCSDVALWQYVVNQCHKIVSCLIFVASACLSLSSCSTYTTSTSSRLQSLYSDVSTKHSNPHRTLPTLISGNTR</sequence>
<evidence type="ECO:0000313" key="3">
    <source>
        <dbReference type="Proteomes" id="UP000053989"/>
    </source>
</evidence>
<reference evidence="3" key="2">
    <citation type="submission" date="2015-01" db="EMBL/GenBank/DDBJ databases">
        <title>Evolutionary Origins and Diversification of the Mycorrhizal Mutualists.</title>
        <authorList>
            <consortium name="DOE Joint Genome Institute"/>
            <consortium name="Mycorrhizal Genomics Consortium"/>
            <person name="Kohler A."/>
            <person name="Kuo A."/>
            <person name="Nagy L.G."/>
            <person name="Floudas D."/>
            <person name="Copeland A."/>
            <person name="Barry K.W."/>
            <person name="Cichocki N."/>
            <person name="Veneault-Fourrey C."/>
            <person name="LaButti K."/>
            <person name="Lindquist E.A."/>
            <person name="Lipzen A."/>
            <person name="Lundell T."/>
            <person name="Morin E."/>
            <person name="Murat C."/>
            <person name="Riley R."/>
            <person name="Ohm R."/>
            <person name="Sun H."/>
            <person name="Tunlid A."/>
            <person name="Henrissat B."/>
            <person name="Grigoriev I.V."/>
            <person name="Hibbett D.S."/>
            <person name="Martin F."/>
        </authorList>
    </citation>
    <scope>NUCLEOTIDE SEQUENCE [LARGE SCALE GENOMIC DNA]</scope>
    <source>
        <strain evidence="3">Foug A</strain>
    </source>
</reference>
<gene>
    <name evidence="2" type="ORF">SCLCIDRAFT_979546</name>
</gene>
<reference evidence="2 3" key="1">
    <citation type="submission" date="2014-04" db="EMBL/GenBank/DDBJ databases">
        <authorList>
            <consortium name="DOE Joint Genome Institute"/>
            <person name="Kuo A."/>
            <person name="Kohler A."/>
            <person name="Nagy L.G."/>
            <person name="Floudas D."/>
            <person name="Copeland A."/>
            <person name="Barry K.W."/>
            <person name="Cichocki N."/>
            <person name="Veneault-Fourrey C."/>
            <person name="LaButti K."/>
            <person name="Lindquist E.A."/>
            <person name="Lipzen A."/>
            <person name="Lundell T."/>
            <person name="Morin E."/>
            <person name="Murat C."/>
            <person name="Sun H."/>
            <person name="Tunlid A."/>
            <person name="Henrissat B."/>
            <person name="Grigoriev I.V."/>
            <person name="Hibbett D.S."/>
            <person name="Martin F."/>
            <person name="Nordberg H.P."/>
            <person name="Cantor M.N."/>
            <person name="Hua S.X."/>
        </authorList>
    </citation>
    <scope>NUCLEOTIDE SEQUENCE [LARGE SCALE GENOMIC DNA]</scope>
    <source>
        <strain evidence="2 3">Foug A</strain>
    </source>
</reference>
<feature type="region of interest" description="Disordered" evidence="1">
    <location>
        <begin position="64"/>
        <end position="83"/>
    </location>
</feature>
<protein>
    <submittedName>
        <fullName evidence="2">Uncharacterized protein</fullName>
    </submittedName>
</protein>
<dbReference type="InParanoid" id="A0A0C2ZDR4"/>
<dbReference type="AlphaFoldDB" id="A0A0C2ZDR4"/>
<evidence type="ECO:0000256" key="1">
    <source>
        <dbReference type="SAM" id="MobiDB-lite"/>
    </source>
</evidence>
<dbReference type="EMBL" id="KN822068">
    <property type="protein sequence ID" value="KIM59923.1"/>
    <property type="molecule type" value="Genomic_DNA"/>
</dbReference>
<dbReference type="HOGENOM" id="CLU_2543948_0_0_1"/>
<organism evidence="2 3">
    <name type="scientific">Scleroderma citrinum Foug A</name>
    <dbReference type="NCBI Taxonomy" id="1036808"/>
    <lineage>
        <taxon>Eukaryota</taxon>
        <taxon>Fungi</taxon>
        <taxon>Dikarya</taxon>
        <taxon>Basidiomycota</taxon>
        <taxon>Agaricomycotina</taxon>
        <taxon>Agaricomycetes</taxon>
        <taxon>Agaricomycetidae</taxon>
        <taxon>Boletales</taxon>
        <taxon>Sclerodermatineae</taxon>
        <taxon>Sclerodermataceae</taxon>
        <taxon>Scleroderma</taxon>
    </lineage>
</organism>
<proteinExistence type="predicted"/>
<dbReference type="Proteomes" id="UP000053989">
    <property type="component" value="Unassembled WGS sequence"/>
</dbReference>
<accession>A0A0C2ZDR4</accession>
<evidence type="ECO:0000313" key="2">
    <source>
        <dbReference type="EMBL" id="KIM59923.1"/>
    </source>
</evidence>
<name>A0A0C2ZDR4_9AGAM</name>
<keyword evidence="3" id="KW-1185">Reference proteome</keyword>